<dbReference type="EMBL" id="LR797377">
    <property type="protein sequence ID" value="CAB4211762.1"/>
    <property type="molecule type" value="Genomic_DNA"/>
</dbReference>
<name>A0A6J5SDV0_9CAUD</name>
<evidence type="ECO:0000313" key="1">
    <source>
        <dbReference type="EMBL" id="CAB4211762.1"/>
    </source>
</evidence>
<organism evidence="1">
    <name type="scientific">uncultured Caudovirales phage</name>
    <dbReference type="NCBI Taxonomy" id="2100421"/>
    <lineage>
        <taxon>Viruses</taxon>
        <taxon>Duplodnaviria</taxon>
        <taxon>Heunggongvirae</taxon>
        <taxon>Uroviricota</taxon>
        <taxon>Caudoviricetes</taxon>
        <taxon>Peduoviridae</taxon>
        <taxon>Maltschvirus</taxon>
        <taxon>Maltschvirus maltsch</taxon>
    </lineage>
</organism>
<accession>A0A6J5SDV0</accession>
<reference evidence="1" key="1">
    <citation type="submission" date="2020-05" db="EMBL/GenBank/DDBJ databases">
        <authorList>
            <person name="Chiriac C."/>
            <person name="Salcher M."/>
            <person name="Ghai R."/>
            <person name="Kavagutti S V."/>
        </authorList>
    </citation>
    <scope>NUCLEOTIDE SEQUENCE</scope>
</reference>
<protein>
    <submittedName>
        <fullName evidence="1">Uncharacterized protein</fullName>
    </submittedName>
</protein>
<proteinExistence type="predicted"/>
<gene>
    <name evidence="1" type="ORF">UFOVP1419_19</name>
</gene>
<sequence length="49" mass="5213">MTDPRLLFVVRVLHCLSASGGDLEATEVAGLNMVLESIVIDGRGDNEQA</sequence>